<dbReference type="GO" id="GO:0022857">
    <property type="term" value="F:transmembrane transporter activity"/>
    <property type="evidence" value="ECO:0007669"/>
    <property type="project" value="TreeGrafter"/>
</dbReference>
<organism evidence="10 11">
    <name type="scientific">Tunturiibacter lichenicola</name>
    <dbReference type="NCBI Taxonomy" id="2051959"/>
    <lineage>
        <taxon>Bacteria</taxon>
        <taxon>Pseudomonadati</taxon>
        <taxon>Acidobacteriota</taxon>
        <taxon>Terriglobia</taxon>
        <taxon>Terriglobales</taxon>
        <taxon>Acidobacteriaceae</taxon>
        <taxon>Tunturiibacter</taxon>
    </lineage>
</organism>
<dbReference type="NCBIfam" id="TIGR03434">
    <property type="entry name" value="ADOP"/>
    <property type="match status" value="1"/>
</dbReference>
<dbReference type="InterPro" id="IPR017800">
    <property type="entry name" value="ADOP"/>
</dbReference>
<dbReference type="InterPro" id="IPR003838">
    <property type="entry name" value="ABC3_permease_C"/>
</dbReference>
<dbReference type="Proteomes" id="UP000569092">
    <property type="component" value="Unassembled WGS sequence"/>
</dbReference>
<comment type="caution">
    <text evidence="10">The sequence shown here is derived from an EMBL/GenBank/DDBJ whole genome shotgun (WGS) entry which is preliminary data.</text>
</comment>
<feature type="transmembrane region" description="Helical" evidence="7">
    <location>
        <begin position="751"/>
        <end position="776"/>
    </location>
</feature>
<protein>
    <submittedName>
        <fullName evidence="10">Permease</fullName>
    </submittedName>
</protein>
<reference evidence="10 11" key="1">
    <citation type="submission" date="2020-08" db="EMBL/GenBank/DDBJ databases">
        <title>Genomic Encyclopedia of Type Strains, Phase IV (KMG-V): Genome sequencing to study the core and pangenomes of soil and plant-associated prokaryotes.</title>
        <authorList>
            <person name="Whitman W."/>
        </authorList>
    </citation>
    <scope>NUCLEOTIDE SEQUENCE [LARGE SCALE GENOMIC DNA]</scope>
    <source>
        <strain evidence="10 11">M8US30</strain>
    </source>
</reference>
<dbReference type="InterPro" id="IPR050250">
    <property type="entry name" value="Macrolide_Exporter_MacB"/>
</dbReference>
<evidence type="ECO:0000313" key="10">
    <source>
        <dbReference type="EMBL" id="MBB5345878.1"/>
    </source>
</evidence>
<accession>A0A7W8JAU9</accession>
<gene>
    <name evidence="10" type="ORF">HDF10_003879</name>
</gene>
<keyword evidence="3 7" id="KW-0812">Transmembrane</keyword>
<evidence type="ECO:0000256" key="3">
    <source>
        <dbReference type="ARBA" id="ARBA00022692"/>
    </source>
</evidence>
<evidence type="ECO:0000256" key="7">
    <source>
        <dbReference type="SAM" id="Phobius"/>
    </source>
</evidence>
<dbReference type="EMBL" id="JACHDZ010000007">
    <property type="protein sequence ID" value="MBB5345878.1"/>
    <property type="molecule type" value="Genomic_DNA"/>
</dbReference>
<dbReference type="Pfam" id="PF02687">
    <property type="entry name" value="FtsX"/>
    <property type="match status" value="2"/>
</dbReference>
<evidence type="ECO:0000256" key="1">
    <source>
        <dbReference type="ARBA" id="ARBA00004651"/>
    </source>
</evidence>
<evidence type="ECO:0000256" key="4">
    <source>
        <dbReference type="ARBA" id="ARBA00022989"/>
    </source>
</evidence>
<comment type="subcellular location">
    <subcellularLocation>
        <location evidence="1">Cell membrane</location>
        <topology evidence="1">Multi-pass membrane protein</topology>
    </subcellularLocation>
</comment>
<dbReference type="PANTHER" id="PTHR30572">
    <property type="entry name" value="MEMBRANE COMPONENT OF TRANSPORTER-RELATED"/>
    <property type="match status" value="1"/>
</dbReference>
<evidence type="ECO:0000259" key="8">
    <source>
        <dbReference type="Pfam" id="PF02687"/>
    </source>
</evidence>
<name>A0A7W8JAU9_9BACT</name>
<feature type="transmembrane region" description="Helical" evidence="7">
    <location>
        <begin position="336"/>
        <end position="357"/>
    </location>
</feature>
<dbReference type="InterPro" id="IPR025857">
    <property type="entry name" value="MacB_PCD"/>
</dbReference>
<evidence type="ECO:0000313" key="11">
    <source>
        <dbReference type="Proteomes" id="UP000569092"/>
    </source>
</evidence>
<feature type="domain" description="MacB-like periplasmic core" evidence="9">
    <location>
        <begin position="531"/>
        <end position="636"/>
    </location>
</feature>
<feature type="transmembrane region" description="Helical" evidence="7">
    <location>
        <begin position="426"/>
        <end position="452"/>
    </location>
</feature>
<evidence type="ECO:0000256" key="2">
    <source>
        <dbReference type="ARBA" id="ARBA00022475"/>
    </source>
</evidence>
<keyword evidence="2" id="KW-1003">Cell membrane</keyword>
<feature type="transmembrane region" description="Helical" evidence="7">
    <location>
        <begin position="706"/>
        <end position="731"/>
    </location>
</feature>
<comment type="similarity">
    <text evidence="6">Belongs to the ABC-4 integral membrane protein family.</text>
</comment>
<proteinExistence type="inferred from homology"/>
<feature type="transmembrane region" description="Helical" evidence="7">
    <location>
        <begin position="280"/>
        <end position="304"/>
    </location>
</feature>
<dbReference type="PANTHER" id="PTHR30572:SF4">
    <property type="entry name" value="ABC TRANSPORTER PERMEASE YTRF"/>
    <property type="match status" value="1"/>
</dbReference>
<dbReference type="AlphaFoldDB" id="A0A7W8JAU9"/>
<evidence type="ECO:0000256" key="5">
    <source>
        <dbReference type="ARBA" id="ARBA00023136"/>
    </source>
</evidence>
<sequence>MSFVRDLRVAAVSLFRTPGLAIAVVLTLALGIGANAAIFTLVRGVLLKPLVNRDEDRLIYIRQSAPGIRDENAAFSVPEIQDLRASVKTLSAFGDFSTMDFTMVGLGQPRSIRGGVVGGTYFDVMGLRPVLGRLIGPQDDGPNAAGVVVLTYRFWTTALHKDPSVLGKTIRLGSLGDRSATVIGVLEPCVPYPQDTEIIANLVTSPHHLSATMVTGRVHRMTELFGRLAPGATLDQARAELRSTYSAMKKDHPEAYAQEADFQIGVKLLRDQITSGARTVLLVLLAASGLVFIIACSNVANLILARTVRREGELAIRVALGASKGALRRMLLAESLLLCGAGAALGVMSAKPMVAILARYASRFSVRALDLRVDSSLLWVGATLAIVAAVILAFVPRLPSSGTPSGLSLSSGSVRIAGSTSRRQRIFVVIQIAASFVLLAGASTLVTTLIALQRAQTGLDTQHVLAIDVPAMSYGRTPQQVVDFYKEAIRRIDALPGVSGTAFGDVVPWRDAGGPGGLGLQFSADGHVHVAGSEDPRAQPRAVSPGFFAALGVPIIAGRDFNALDNQSTNQEPVVIVSETLAQRMFPNQDAVNRHVYWTDPVLQFFPGSDLEKSRLMAPHRIIGVTADIDDDHVVPEPTLSIYSPFDEGLIFGGRLFIHTGANPYALVPSVTRVIRDMSADQPVEHAATLEDIRAEVLTPDRLNSLVFGVFAAVALAIAVVGVAGVLAFSVSARTREFGIRLALGSGPQRLLKGVIVEGTVMAAAGVLAGAAFGFVLARLAGRYFLDIKMPGALPVFVSAFVLMAVAVIASVLPAARAARVDVMQALRSE</sequence>
<keyword evidence="4 7" id="KW-1133">Transmembrane helix</keyword>
<feature type="domain" description="MacB-like periplasmic core" evidence="9">
    <location>
        <begin position="24"/>
        <end position="243"/>
    </location>
</feature>
<feature type="domain" description="ABC3 transporter permease C-terminal" evidence="8">
    <location>
        <begin position="287"/>
        <end position="398"/>
    </location>
</feature>
<dbReference type="Pfam" id="PF12704">
    <property type="entry name" value="MacB_PCD"/>
    <property type="match status" value="2"/>
</dbReference>
<dbReference type="GO" id="GO:0005886">
    <property type="term" value="C:plasma membrane"/>
    <property type="evidence" value="ECO:0007669"/>
    <property type="project" value="UniProtKB-SubCell"/>
</dbReference>
<feature type="transmembrane region" description="Helical" evidence="7">
    <location>
        <begin position="377"/>
        <end position="395"/>
    </location>
</feature>
<feature type="domain" description="ABC3 transporter permease C-terminal" evidence="8">
    <location>
        <begin position="710"/>
        <end position="821"/>
    </location>
</feature>
<evidence type="ECO:0000259" key="9">
    <source>
        <dbReference type="Pfam" id="PF12704"/>
    </source>
</evidence>
<feature type="transmembrane region" description="Helical" evidence="7">
    <location>
        <begin position="796"/>
        <end position="816"/>
    </location>
</feature>
<evidence type="ECO:0000256" key="6">
    <source>
        <dbReference type="ARBA" id="ARBA00038076"/>
    </source>
</evidence>
<keyword evidence="5 7" id="KW-0472">Membrane</keyword>